<evidence type="ECO:0000313" key="10">
    <source>
        <dbReference type="EMBL" id="TDT82035.1"/>
    </source>
</evidence>
<evidence type="ECO:0000256" key="1">
    <source>
        <dbReference type="ARBA" id="ARBA00004651"/>
    </source>
</evidence>
<keyword evidence="5 8" id="KW-0812">Transmembrane</keyword>
<dbReference type="EMBL" id="SOBK01000017">
    <property type="protein sequence ID" value="TDT82035.1"/>
    <property type="molecule type" value="Genomic_DNA"/>
</dbReference>
<dbReference type="OrthoDB" id="9805563at2"/>
<evidence type="ECO:0000256" key="7">
    <source>
        <dbReference type="ARBA" id="ARBA00023136"/>
    </source>
</evidence>
<dbReference type="Gene3D" id="1.20.1530.20">
    <property type="match status" value="1"/>
</dbReference>
<feature type="transmembrane region" description="Helical" evidence="8">
    <location>
        <begin position="249"/>
        <end position="269"/>
    </location>
</feature>
<dbReference type="Proteomes" id="UP000055611">
    <property type="component" value="Chromosome"/>
</dbReference>
<comment type="subcellular location">
    <subcellularLocation>
        <location evidence="1">Cell membrane</location>
        <topology evidence="1">Multi-pass membrane protein</topology>
    </subcellularLocation>
</comment>
<name>A0A126QSY3_9BACT</name>
<proteinExistence type="inferred from homology"/>
<feature type="transmembrane region" description="Helical" evidence="8">
    <location>
        <begin position="120"/>
        <end position="143"/>
    </location>
</feature>
<keyword evidence="4" id="KW-1003">Cell membrane</keyword>
<dbReference type="PANTHER" id="PTHR36838">
    <property type="entry name" value="AUXIN EFFLUX CARRIER FAMILY PROTEIN"/>
    <property type="match status" value="1"/>
</dbReference>
<evidence type="ECO:0000256" key="2">
    <source>
        <dbReference type="ARBA" id="ARBA00010145"/>
    </source>
</evidence>
<feature type="transmembrane region" description="Helical" evidence="8">
    <location>
        <begin position="221"/>
        <end position="243"/>
    </location>
</feature>
<dbReference type="KEGG" id="dej:AWY79_17995"/>
<dbReference type="GO" id="GO:0055085">
    <property type="term" value="P:transmembrane transport"/>
    <property type="evidence" value="ECO:0007669"/>
    <property type="project" value="InterPro"/>
</dbReference>
<reference evidence="9 11" key="1">
    <citation type="journal article" date="2016" name="Front. Microbiol.">
        <title>Genome Sequence of the Piezophilic, Mesophilic Sulfate-Reducing Bacterium Desulfovibrio indicus J2T.</title>
        <authorList>
            <person name="Cao J."/>
            <person name="Maignien L."/>
            <person name="Shao Z."/>
            <person name="Alain K."/>
            <person name="Jebbar M."/>
        </authorList>
    </citation>
    <scope>NUCLEOTIDE SEQUENCE [LARGE SCALE GENOMIC DNA]</scope>
    <source>
        <strain evidence="9 11">J2</strain>
    </source>
</reference>
<organism evidence="10 12">
    <name type="scientific">Pseudodesulfovibrio indicus</name>
    <dbReference type="NCBI Taxonomy" id="1716143"/>
    <lineage>
        <taxon>Bacteria</taxon>
        <taxon>Pseudomonadati</taxon>
        <taxon>Thermodesulfobacteriota</taxon>
        <taxon>Desulfovibrionia</taxon>
        <taxon>Desulfovibrionales</taxon>
        <taxon>Desulfovibrionaceae</taxon>
    </lineage>
</organism>
<feature type="transmembrane region" description="Helical" evidence="8">
    <location>
        <begin position="38"/>
        <end position="57"/>
    </location>
</feature>
<evidence type="ECO:0000256" key="5">
    <source>
        <dbReference type="ARBA" id="ARBA00022692"/>
    </source>
</evidence>
<dbReference type="PANTHER" id="PTHR36838:SF4">
    <property type="entry name" value="AUXIN EFFLUX CARRIER FAMILY PROTEIN"/>
    <property type="match status" value="1"/>
</dbReference>
<dbReference type="InterPro" id="IPR004776">
    <property type="entry name" value="Mem_transp_PIN-like"/>
</dbReference>
<feature type="transmembrane region" description="Helical" evidence="8">
    <location>
        <begin position="164"/>
        <end position="183"/>
    </location>
</feature>
<evidence type="ECO:0000313" key="11">
    <source>
        <dbReference type="Proteomes" id="UP000055611"/>
    </source>
</evidence>
<accession>A0A126QSY3</accession>
<gene>
    <name evidence="9" type="ORF">AWY79_17995</name>
    <name evidence="10" type="ORF">EDC59_11713</name>
</gene>
<dbReference type="InterPro" id="IPR038770">
    <property type="entry name" value="Na+/solute_symporter_sf"/>
</dbReference>
<dbReference type="Pfam" id="PF03547">
    <property type="entry name" value="Mem_trans"/>
    <property type="match status" value="1"/>
</dbReference>
<dbReference type="AlphaFoldDB" id="A0A126QSY3"/>
<dbReference type="GO" id="GO:0005886">
    <property type="term" value="C:plasma membrane"/>
    <property type="evidence" value="ECO:0007669"/>
    <property type="project" value="UniProtKB-SubCell"/>
</dbReference>
<evidence type="ECO:0000313" key="9">
    <source>
        <dbReference type="EMBL" id="AMK12856.1"/>
    </source>
</evidence>
<dbReference type="Proteomes" id="UP000295506">
    <property type="component" value="Unassembled WGS sequence"/>
</dbReference>
<evidence type="ECO:0000256" key="3">
    <source>
        <dbReference type="ARBA" id="ARBA00022448"/>
    </source>
</evidence>
<comment type="similarity">
    <text evidence="2">Belongs to the auxin efflux carrier (TC 2.A.69) family.</text>
</comment>
<protein>
    <submittedName>
        <fullName evidence="9">Transporter</fullName>
    </submittedName>
</protein>
<sequence>MSPVIYAILPIFGLILLGFVLHRIDFPGVGFWPLSERLTYYVLFPAMLVAGLSGRQFDSSSMGLALTLIGAVCLVGAFLVFTRTAFRLDGPVFTSVFQGAIRPNTYVGLSAAAGLLGPDWMALSAVAMLTLIPLVNVLCVMVLSRHGRHGGGLGKVGLELIKNPLILSCAVGMLMSALTVQPPGVVLELLTILGKAALPLGLLAVGAGLRFEGVCACSLPVALASLAHLVALPLAAYGCARLLSVDGPALTAALIFTAIPVSVSSFILARQMGGDHRVMALIITAQTVLSALTMPLILALLG</sequence>
<evidence type="ECO:0000256" key="4">
    <source>
        <dbReference type="ARBA" id="ARBA00022475"/>
    </source>
</evidence>
<keyword evidence="3" id="KW-0813">Transport</keyword>
<feature type="transmembrane region" description="Helical" evidence="8">
    <location>
        <begin position="64"/>
        <end position="86"/>
    </location>
</feature>
<reference evidence="10 12" key="2">
    <citation type="submission" date="2019-03" db="EMBL/GenBank/DDBJ databases">
        <title>Genomic Encyclopedia of Type Strains, Phase IV (KMG-IV): sequencing the most valuable type-strain genomes for metagenomic binning, comparative biology and taxonomic classification.</title>
        <authorList>
            <person name="Goeker M."/>
        </authorList>
    </citation>
    <scope>NUCLEOTIDE SEQUENCE [LARGE SCALE GENOMIC DNA]</scope>
    <source>
        <strain evidence="10 12">DSM 101483</strain>
    </source>
</reference>
<feature type="transmembrane region" description="Helical" evidence="8">
    <location>
        <begin position="281"/>
        <end position="301"/>
    </location>
</feature>
<dbReference type="RefSeq" id="WP_066806845.1">
    <property type="nucleotide sequence ID" value="NZ_CP014206.1"/>
</dbReference>
<evidence type="ECO:0000313" key="12">
    <source>
        <dbReference type="Proteomes" id="UP000295506"/>
    </source>
</evidence>
<feature type="transmembrane region" description="Helical" evidence="8">
    <location>
        <begin position="189"/>
        <end position="209"/>
    </location>
</feature>
<evidence type="ECO:0000256" key="8">
    <source>
        <dbReference type="SAM" id="Phobius"/>
    </source>
</evidence>
<feature type="transmembrane region" description="Helical" evidence="8">
    <location>
        <begin position="7"/>
        <end position="26"/>
    </location>
</feature>
<keyword evidence="6 8" id="KW-1133">Transmembrane helix</keyword>
<dbReference type="EMBL" id="CP014206">
    <property type="protein sequence ID" value="AMK12856.1"/>
    <property type="molecule type" value="Genomic_DNA"/>
</dbReference>
<keyword evidence="7 8" id="KW-0472">Membrane</keyword>
<keyword evidence="11" id="KW-1185">Reference proteome</keyword>
<evidence type="ECO:0000256" key="6">
    <source>
        <dbReference type="ARBA" id="ARBA00022989"/>
    </source>
</evidence>